<protein>
    <submittedName>
        <fullName evidence="1">Uncharacterized protein</fullName>
    </submittedName>
</protein>
<comment type="caution">
    <text evidence="1">The sequence shown here is derived from an EMBL/GenBank/DDBJ whole genome shotgun (WGS) entry which is preliminary data.</text>
</comment>
<gene>
    <name evidence="1" type="ORF">EDC50_3199</name>
</gene>
<reference evidence="1 2" key="1">
    <citation type="submission" date="2018-11" db="EMBL/GenBank/DDBJ databases">
        <title>Genomic Encyclopedia of Type Strains, Phase IV (KMG-IV): sequencing the most valuable type-strain genomes for metagenomic binning, comparative biology and taxonomic classification.</title>
        <authorList>
            <person name="Goeker M."/>
        </authorList>
    </citation>
    <scope>NUCLEOTIDE SEQUENCE [LARGE SCALE GENOMIC DNA]</scope>
    <source>
        <strain evidence="1 2">DSM 25623</strain>
    </source>
</reference>
<dbReference type="EMBL" id="RKQN01000009">
    <property type="protein sequence ID" value="RPE74590.1"/>
    <property type="molecule type" value="Genomic_DNA"/>
</dbReference>
<organism evidence="1 2">
    <name type="scientific">Vulcaniibacterium tengchongense</name>
    <dbReference type="NCBI Taxonomy" id="1273429"/>
    <lineage>
        <taxon>Bacteria</taxon>
        <taxon>Pseudomonadati</taxon>
        <taxon>Pseudomonadota</taxon>
        <taxon>Gammaproteobacteria</taxon>
        <taxon>Lysobacterales</taxon>
        <taxon>Lysobacteraceae</taxon>
        <taxon>Vulcaniibacterium</taxon>
    </lineage>
</organism>
<proteinExistence type="predicted"/>
<feature type="non-terminal residue" evidence="1">
    <location>
        <position position="26"/>
    </location>
</feature>
<dbReference type="Proteomes" id="UP000269708">
    <property type="component" value="Unassembled WGS sequence"/>
</dbReference>
<evidence type="ECO:0000313" key="2">
    <source>
        <dbReference type="Proteomes" id="UP000269708"/>
    </source>
</evidence>
<accession>A0A3N4VL31</accession>
<sequence>MSSLQSTQGLLAALARYAGADRLYRL</sequence>
<evidence type="ECO:0000313" key="1">
    <source>
        <dbReference type="EMBL" id="RPE74590.1"/>
    </source>
</evidence>
<keyword evidence="2" id="KW-1185">Reference proteome</keyword>
<dbReference type="AlphaFoldDB" id="A0A3N4VL31"/>
<name>A0A3N4VL31_9GAMM</name>